<proteinExistence type="inferred from homology"/>
<keyword evidence="3 6" id="KW-0694">RNA-binding</keyword>
<evidence type="ECO:0000256" key="5">
    <source>
        <dbReference type="ARBA" id="ARBA00023163"/>
    </source>
</evidence>
<dbReference type="GO" id="GO:0006353">
    <property type="term" value="P:DNA-templated transcription termination"/>
    <property type="evidence" value="ECO:0007669"/>
    <property type="project" value="UniProtKB-UniRule"/>
</dbReference>
<evidence type="ECO:0000256" key="3">
    <source>
        <dbReference type="ARBA" id="ARBA00022884"/>
    </source>
</evidence>
<evidence type="ECO:0000256" key="1">
    <source>
        <dbReference type="ARBA" id="ARBA00005952"/>
    </source>
</evidence>
<evidence type="ECO:0000313" key="9">
    <source>
        <dbReference type="Proteomes" id="UP000481872"/>
    </source>
</evidence>
<keyword evidence="5 6" id="KW-0804">Transcription</keyword>
<dbReference type="GO" id="GO:0003723">
    <property type="term" value="F:RNA binding"/>
    <property type="evidence" value="ECO:0007669"/>
    <property type="project" value="UniProtKB-UniRule"/>
</dbReference>
<evidence type="ECO:0000256" key="6">
    <source>
        <dbReference type="HAMAP-Rule" id="MF_00073"/>
    </source>
</evidence>
<dbReference type="InterPro" id="IPR011605">
    <property type="entry name" value="NusB_fam"/>
</dbReference>
<dbReference type="InterPro" id="IPR035926">
    <property type="entry name" value="NusB-like_sf"/>
</dbReference>
<keyword evidence="9" id="KW-1185">Reference proteome</keyword>
<dbReference type="Pfam" id="PF01029">
    <property type="entry name" value="NusB"/>
    <property type="match status" value="1"/>
</dbReference>
<evidence type="ECO:0000259" key="7">
    <source>
        <dbReference type="Pfam" id="PF01029"/>
    </source>
</evidence>
<sequence>MNRRKTRDIAMKLLFEMSINKEDYMSTIESFKENAEVKLEDVDFSYIIRILKNVNDNLDLINETISNNLVKWKIDRISKINLSILKLAVCEILFEEDIPNKVSLNEAIELAKKYGEDNSASFVNGVLNSIIKK</sequence>
<protein>
    <recommendedName>
        <fullName evidence="6">Transcription antitermination protein NusB</fullName>
    </recommendedName>
    <alternativeName>
        <fullName evidence="6">Antitermination factor NusB</fullName>
    </alternativeName>
</protein>
<comment type="caution">
    <text evidence="8">The sequence shown here is derived from an EMBL/GenBank/DDBJ whole genome shotgun (WGS) entry which is preliminary data.</text>
</comment>
<accession>A0A6M0H127</accession>
<evidence type="ECO:0000256" key="2">
    <source>
        <dbReference type="ARBA" id="ARBA00022814"/>
    </source>
</evidence>
<feature type="domain" description="NusB/RsmB/TIM44" evidence="7">
    <location>
        <begin position="4"/>
        <end position="132"/>
    </location>
</feature>
<dbReference type="PANTHER" id="PTHR11078">
    <property type="entry name" value="N UTILIZATION SUBSTANCE PROTEIN B-RELATED"/>
    <property type="match status" value="1"/>
</dbReference>
<dbReference type="HAMAP" id="MF_00073">
    <property type="entry name" value="NusB"/>
    <property type="match status" value="1"/>
</dbReference>
<dbReference type="PANTHER" id="PTHR11078:SF3">
    <property type="entry name" value="ANTITERMINATION NUSB DOMAIN-CONTAINING PROTEIN"/>
    <property type="match status" value="1"/>
</dbReference>
<dbReference type="NCBIfam" id="TIGR01951">
    <property type="entry name" value="nusB"/>
    <property type="match status" value="1"/>
</dbReference>
<dbReference type="Proteomes" id="UP000481872">
    <property type="component" value="Unassembled WGS sequence"/>
</dbReference>
<keyword evidence="2 6" id="KW-0889">Transcription antitermination</keyword>
<dbReference type="SUPFAM" id="SSF48013">
    <property type="entry name" value="NusB-like"/>
    <property type="match status" value="1"/>
</dbReference>
<evidence type="ECO:0000256" key="4">
    <source>
        <dbReference type="ARBA" id="ARBA00023015"/>
    </source>
</evidence>
<organism evidence="8 9">
    <name type="scientific">Clostridium senegalense</name>
    <dbReference type="NCBI Taxonomy" id="1465809"/>
    <lineage>
        <taxon>Bacteria</taxon>
        <taxon>Bacillati</taxon>
        <taxon>Bacillota</taxon>
        <taxon>Clostridia</taxon>
        <taxon>Eubacteriales</taxon>
        <taxon>Clostridiaceae</taxon>
        <taxon>Clostridium</taxon>
    </lineage>
</organism>
<dbReference type="AlphaFoldDB" id="A0A6M0H127"/>
<dbReference type="InterPro" id="IPR006027">
    <property type="entry name" value="NusB_RsmB_TIM44"/>
</dbReference>
<evidence type="ECO:0000313" key="8">
    <source>
        <dbReference type="EMBL" id="NEU03581.1"/>
    </source>
</evidence>
<name>A0A6M0H127_9CLOT</name>
<dbReference type="Gene3D" id="1.10.940.10">
    <property type="entry name" value="NusB-like"/>
    <property type="match status" value="1"/>
</dbReference>
<dbReference type="GO" id="GO:0005829">
    <property type="term" value="C:cytosol"/>
    <property type="evidence" value="ECO:0007669"/>
    <property type="project" value="TreeGrafter"/>
</dbReference>
<dbReference type="GO" id="GO:0031564">
    <property type="term" value="P:transcription antitermination"/>
    <property type="evidence" value="ECO:0007669"/>
    <property type="project" value="UniProtKB-KW"/>
</dbReference>
<gene>
    <name evidence="6 8" type="primary">nusB</name>
    <name evidence="8" type="ORF">G3M99_01665</name>
</gene>
<dbReference type="EMBL" id="JAAGPU010000001">
    <property type="protein sequence ID" value="NEU03581.1"/>
    <property type="molecule type" value="Genomic_DNA"/>
</dbReference>
<keyword evidence="4 6" id="KW-0805">Transcription regulation</keyword>
<reference evidence="8 9" key="1">
    <citation type="submission" date="2020-02" db="EMBL/GenBank/DDBJ databases">
        <title>Genome assembly of a novel Clostridium senegalense strain.</title>
        <authorList>
            <person name="Gupta T.B."/>
            <person name="Jauregui R."/>
            <person name="Maclean P."/>
            <person name="Nawarathana A."/>
            <person name="Brightwell G."/>
        </authorList>
    </citation>
    <scope>NUCLEOTIDE SEQUENCE [LARGE SCALE GENOMIC DNA]</scope>
    <source>
        <strain evidence="8 9">AGRFS4</strain>
    </source>
</reference>
<dbReference type="RefSeq" id="WP_061994831.1">
    <property type="nucleotide sequence ID" value="NZ_JAAGPU010000001.1"/>
</dbReference>
<comment type="similarity">
    <text evidence="1 6">Belongs to the NusB family.</text>
</comment>
<comment type="function">
    <text evidence="6">Involved in transcription antitermination. Required for transcription of ribosomal RNA (rRNA) genes. Binds specifically to the boxA antiterminator sequence of the ribosomal RNA (rrn) operons.</text>
</comment>